<keyword evidence="1" id="KW-0175">Coiled coil</keyword>
<gene>
    <name evidence="2" type="ORF">VspSw1_97</name>
</gene>
<protein>
    <submittedName>
        <fullName evidence="2">Uncharacterized protein</fullName>
    </submittedName>
</protein>
<evidence type="ECO:0000313" key="2">
    <source>
        <dbReference type="EMBL" id="QAY02167.1"/>
    </source>
</evidence>
<keyword evidence="3" id="KW-1185">Reference proteome</keyword>
<evidence type="ECO:0000313" key="3">
    <source>
        <dbReference type="Proteomes" id="UP000290327"/>
    </source>
</evidence>
<dbReference type="Proteomes" id="UP000290327">
    <property type="component" value="Segment"/>
</dbReference>
<sequence length="120" mass="14118">MTTRKVPEEVKLYRSRDGIFFDTMTNAGYRDQLLDLREACSNANKKLTEYVRNCEHPEYSETGTELALRETDVQDEWGTYMSDQVERVTYKCKCCGAIGHRWVDSDQIVFYRPINPMWDS</sequence>
<reference evidence="2 3" key="1">
    <citation type="submission" date="2018-09" db="EMBL/GenBank/DDBJ databases">
        <title>Characterization and complete genomic analysis of VspSw_1.</title>
        <authorList>
            <person name="Chen L."/>
        </authorList>
    </citation>
    <scope>NUCLEOTIDE SEQUENCE [LARGE SCALE GENOMIC DNA]</scope>
</reference>
<evidence type="ECO:0000256" key="1">
    <source>
        <dbReference type="SAM" id="Coils"/>
    </source>
</evidence>
<organism evidence="2 3">
    <name type="scientific">Vibrio phage VspSw_1</name>
    <dbReference type="NCBI Taxonomy" id="2484249"/>
    <lineage>
        <taxon>Viruses</taxon>
        <taxon>Duplodnaviria</taxon>
        <taxon>Heunggongvirae</taxon>
        <taxon>Uroviricota</taxon>
        <taxon>Caudoviricetes</taxon>
        <taxon>Demerecviridae</taxon>
        <taxon>Pogseptimavirus</taxon>
        <taxon>Pogseptimavirus VspSw1</taxon>
    </lineage>
</organism>
<proteinExistence type="predicted"/>
<dbReference type="EMBL" id="MH925094">
    <property type="protein sequence ID" value="QAY02167.1"/>
    <property type="molecule type" value="Genomic_DNA"/>
</dbReference>
<feature type="coiled-coil region" evidence="1">
    <location>
        <begin position="26"/>
        <end position="53"/>
    </location>
</feature>
<name>A0A411BKK7_9CAUD</name>
<accession>A0A411BKK7</accession>